<keyword evidence="3" id="KW-0804">Transcription</keyword>
<keyword evidence="6" id="KW-1185">Reference proteome</keyword>
<dbReference type="Gene3D" id="1.10.10.10">
    <property type="entry name" value="Winged helix-like DNA-binding domain superfamily/Winged helix DNA-binding domain"/>
    <property type="match status" value="1"/>
</dbReference>
<evidence type="ECO:0000313" key="5">
    <source>
        <dbReference type="EMBL" id="EKF25478.1"/>
    </source>
</evidence>
<dbReference type="Proteomes" id="UP000006265">
    <property type="component" value="Unassembled WGS sequence"/>
</dbReference>
<dbReference type="PROSITE" id="PS50043">
    <property type="entry name" value="HTH_LUXR_2"/>
    <property type="match status" value="1"/>
</dbReference>
<dbReference type="RefSeq" id="WP_005624215.1">
    <property type="nucleotide sequence ID" value="NZ_AMRA01000014.1"/>
</dbReference>
<sequence>YRDIGNQLFISAKTVEHHVARIRRRLGAESRSELLSMLRALLASEG</sequence>
<dbReference type="InterPro" id="IPR000792">
    <property type="entry name" value="Tscrpt_reg_LuxR_C"/>
</dbReference>
<feature type="non-terminal residue" evidence="5">
    <location>
        <position position="1"/>
    </location>
</feature>
<dbReference type="PANTHER" id="PTHR44688">
    <property type="entry name" value="DNA-BINDING TRANSCRIPTIONAL ACTIVATOR DEVR_DOSR"/>
    <property type="match status" value="1"/>
</dbReference>
<dbReference type="eggNOG" id="COG2771">
    <property type="taxonomic scope" value="Bacteria"/>
</dbReference>
<keyword evidence="1" id="KW-0805">Transcription regulation</keyword>
<proteinExistence type="predicted"/>
<evidence type="ECO:0000313" key="6">
    <source>
        <dbReference type="Proteomes" id="UP000006265"/>
    </source>
</evidence>
<name>K5B9H9_MYCHD</name>
<accession>K5B9H9</accession>
<dbReference type="Pfam" id="PF00196">
    <property type="entry name" value="GerE"/>
    <property type="match status" value="1"/>
</dbReference>
<comment type="caution">
    <text evidence="5">The sequence shown here is derived from an EMBL/GenBank/DDBJ whole genome shotgun (WGS) entry which is preliminary data.</text>
</comment>
<gene>
    <name evidence="5" type="ORF">C731_0510</name>
</gene>
<evidence type="ECO:0000256" key="1">
    <source>
        <dbReference type="ARBA" id="ARBA00023015"/>
    </source>
</evidence>
<dbReference type="EMBL" id="AMRA01000014">
    <property type="protein sequence ID" value="EKF25478.1"/>
    <property type="molecule type" value="Genomic_DNA"/>
</dbReference>
<protein>
    <submittedName>
        <fullName evidence="5">Bacterial regulatory s, luxR family protein</fullName>
    </submittedName>
</protein>
<dbReference type="SUPFAM" id="SSF46894">
    <property type="entry name" value="C-terminal effector domain of the bipartite response regulators"/>
    <property type="match status" value="1"/>
</dbReference>
<reference evidence="5 6" key="1">
    <citation type="journal article" date="2012" name="J. Bacteriol.">
        <title>Genome sequence of Mycobacterium hassiacum DSM 44199, a rare source of heat-stable mycobacterial proteins.</title>
        <authorList>
            <person name="Tiago I."/>
            <person name="Maranha A."/>
            <person name="Mendes V."/>
            <person name="Alarico S."/>
            <person name="Moynihan P.J."/>
            <person name="Clarke A.J."/>
            <person name="Macedo-Ribeiro S."/>
            <person name="Pereira P.J."/>
            <person name="Empadinhas N."/>
        </authorList>
    </citation>
    <scope>NUCLEOTIDE SEQUENCE [LARGE SCALE GENOMIC DNA]</scope>
    <source>
        <strain evidence="6">DSM 44199 / CIP 105218 / JCM 12690 / 3849</strain>
    </source>
</reference>
<organism evidence="5 6">
    <name type="scientific">Mycolicibacterium hassiacum (strain DSM 44199 / CIP 105218 / JCM 12690 / 3849)</name>
    <name type="common">Mycobacterium hassiacum</name>
    <dbReference type="NCBI Taxonomy" id="1122247"/>
    <lineage>
        <taxon>Bacteria</taxon>
        <taxon>Bacillati</taxon>
        <taxon>Actinomycetota</taxon>
        <taxon>Actinomycetes</taxon>
        <taxon>Mycobacteriales</taxon>
        <taxon>Mycobacteriaceae</taxon>
        <taxon>Mycolicibacterium</taxon>
    </lineage>
</organism>
<feature type="domain" description="HTH luxR-type" evidence="4">
    <location>
        <begin position="1"/>
        <end position="42"/>
    </location>
</feature>
<dbReference type="SMART" id="SM00421">
    <property type="entry name" value="HTH_LUXR"/>
    <property type="match status" value="1"/>
</dbReference>
<dbReference type="GO" id="GO:0006355">
    <property type="term" value="P:regulation of DNA-templated transcription"/>
    <property type="evidence" value="ECO:0007669"/>
    <property type="project" value="InterPro"/>
</dbReference>
<dbReference type="AlphaFoldDB" id="K5B9H9"/>
<dbReference type="PANTHER" id="PTHR44688:SF16">
    <property type="entry name" value="DNA-BINDING TRANSCRIPTIONAL ACTIVATOR DEVR_DOSR"/>
    <property type="match status" value="1"/>
</dbReference>
<keyword evidence="2" id="KW-0238">DNA-binding</keyword>
<dbReference type="InterPro" id="IPR036388">
    <property type="entry name" value="WH-like_DNA-bd_sf"/>
</dbReference>
<dbReference type="GO" id="GO:0003677">
    <property type="term" value="F:DNA binding"/>
    <property type="evidence" value="ECO:0007669"/>
    <property type="project" value="UniProtKB-KW"/>
</dbReference>
<evidence type="ECO:0000256" key="3">
    <source>
        <dbReference type="ARBA" id="ARBA00023163"/>
    </source>
</evidence>
<dbReference type="InterPro" id="IPR016032">
    <property type="entry name" value="Sig_transdc_resp-reg_C-effctor"/>
</dbReference>
<evidence type="ECO:0000259" key="4">
    <source>
        <dbReference type="PROSITE" id="PS50043"/>
    </source>
</evidence>
<evidence type="ECO:0000256" key="2">
    <source>
        <dbReference type="ARBA" id="ARBA00023125"/>
    </source>
</evidence>